<accession>A0A016VEJ3</accession>
<sequence length="69" mass="7954">MVPWQGRAVAAQHCKPKLYVEQWLVCRAVVCRAVECRAVESRVVDAQSVMDYVVNYEQVPEILERITAY</sequence>
<name>A0A016VEJ3_9BILA</name>
<dbReference type="Proteomes" id="UP000024635">
    <property type="component" value="Unassembled WGS sequence"/>
</dbReference>
<reference evidence="2" key="1">
    <citation type="journal article" date="2015" name="Nat. Genet.">
        <title>The genome and transcriptome of the zoonotic hookworm Ancylostoma ceylanicum identify infection-specific gene families.</title>
        <authorList>
            <person name="Schwarz E.M."/>
            <person name="Hu Y."/>
            <person name="Antoshechkin I."/>
            <person name="Miller M.M."/>
            <person name="Sternberg P.W."/>
            <person name="Aroian R.V."/>
        </authorList>
    </citation>
    <scope>NUCLEOTIDE SEQUENCE</scope>
    <source>
        <strain evidence="2">HY135</strain>
    </source>
</reference>
<dbReference type="EMBL" id="JARK01001348">
    <property type="protein sequence ID" value="EYC25148.1"/>
    <property type="molecule type" value="Genomic_DNA"/>
</dbReference>
<evidence type="ECO:0000313" key="2">
    <source>
        <dbReference type="Proteomes" id="UP000024635"/>
    </source>
</evidence>
<comment type="caution">
    <text evidence="1">The sequence shown here is derived from an EMBL/GenBank/DDBJ whole genome shotgun (WGS) entry which is preliminary data.</text>
</comment>
<protein>
    <submittedName>
        <fullName evidence="1">Uncharacterized protein</fullName>
    </submittedName>
</protein>
<dbReference type="AlphaFoldDB" id="A0A016VEJ3"/>
<proteinExistence type="predicted"/>
<gene>
    <name evidence="1" type="primary">Acey_s0012.g1728</name>
    <name evidence="1" type="ORF">Y032_0012g1728</name>
</gene>
<evidence type="ECO:0000313" key="1">
    <source>
        <dbReference type="EMBL" id="EYC25148.1"/>
    </source>
</evidence>
<keyword evidence="2" id="KW-1185">Reference proteome</keyword>
<organism evidence="1 2">
    <name type="scientific">Ancylostoma ceylanicum</name>
    <dbReference type="NCBI Taxonomy" id="53326"/>
    <lineage>
        <taxon>Eukaryota</taxon>
        <taxon>Metazoa</taxon>
        <taxon>Ecdysozoa</taxon>
        <taxon>Nematoda</taxon>
        <taxon>Chromadorea</taxon>
        <taxon>Rhabditida</taxon>
        <taxon>Rhabditina</taxon>
        <taxon>Rhabditomorpha</taxon>
        <taxon>Strongyloidea</taxon>
        <taxon>Ancylostomatidae</taxon>
        <taxon>Ancylostomatinae</taxon>
        <taxon>Ancylostoma</taxon>
    </lineage>
</organism>